<proteinExistence type="predicted"/>
<dbReference type="SUPFAM" id="SSF53335">
    <property type="entry name" value="S-adenosyl-L-methionine-dependent methyltransferases"/>
    <property type="match status" value="1"/>
</dbReference>
<name>A0A6M3LUD3_9ZZZZ</name>
<sequence length="206" mass="24010">MTDYSRATWATTDTPKKWDAFMAHDNGNPSRYLAYYLIARHVWGQERTSSMAEVGFGGAQDFRWAWRQLHDRGLVGYTGYEIMADFVEWAGERYPGYDFRAGGFMDLEEYDITYTRHTLEHAHPFLWRKCLARLLRATRELCVLTWFMPPGHGNAMARNWTGQSWQNKYDQGKVLKVVKGMGFNVTIWPVATNEVWEMRRDDGSGT</sequence>
<gene>
    <name evidence="1" type="ORF">MM171A01856_0002</name>
</gene>
<reference evidence="1" key="1">
    <citation type="submission" date="2020-03" db="EMBL/GenBank/DDBJ databases">
        <title>The deep terrestrial virosphere.</title>
        <authorList>
            <person name="Holmfeldt K."/>
            <person name="Nilsson E."/>
            <person name="Simone D."/>
            <person name="Lopez-Fernandez M."/>
            <person name="Wu X."/>
            <person name="de Brujin I."/>
            <person name="Lundin D."/>
            <person name="Andersson A."/>
            <person name="Bertilsson S."/>
            <person name="Dopson M."/>
        </authorList>
    </citation>
    <scope>NUCLEOTIDE SEQUENCE</scope>
    <source>
        <strain evidence="1">MM171A01856</strain>
    </source>
</reference>
<dbReference type="Gene3D" id="3.40.50.150">
    <property type="entry name" value="Vaccinia Virus protein VP39"/>
    <property type="match status" value="1"/>
</dbReference>
<dbReference type="InterPro" id="IPR029063">
    <property type="entry name" value="SAM-dependent_MTases_sf"/>
</dbReference>
<protein>
    <recommendedName>
        <fullName evidence="2">Methyltransferase</fullName>
    </recommendedName>
</protein>
<accession>A0A6M3LUD3</accession>
<organism evidence="1">
    <name type="scientific">viral metagenome</name>
    <dbReference type="NCBI Taxonomy" id="1070528"/>
    <lineage>
        <taxon>unclassified sequences</taxon>
        <taxon>metagenomes</taxon>
        <taxon>organismal metagenomes</taxon>
    </lineage>
</organism>
<evidence type="ECO:0008006" key="2">
    <source>
        <dbReference type="Google" id="ProtNLM"/>
    </source>
</evidence>
<evidence type="ECO:0000313" key="1">
    <source>
        <dbReference type="EMBL" id="QJA98383.1"/>
    </source>
</evidence>
<dbReference type="AlphaFoldDB" id="A0A6M3LUD3"/>
<dbReference type="EMBL" id="MT143576">
    <property type="protein sequence ID" value="QJA98383.1"/>
    <property type="molecule type" value="Genomic_DNA"/>
</dbReference>